<organism evidence="1">
    <name type="scientific">Paraconexibacter sp. AEG42_29</name>
    <dbReference type="NCBI Taxonomy" id="2997339"/>
    <lineage>
        <taxon>Bacteria</taxon>
        <taxon>Bacillati</taxon>
        <taxon>Actinomycetota</taxon>
        <taxon>Thermoleophilia</taxon>
        <taxon>Solirubrobacterales</taxon>
        <taxon>Paraconexibacteraceae</taxon>
        <taxon>Paraconexibacter</taxon>
    </lineage>
</organism>
<sequence>MDTHLHVVFGRSVDGLSTVYIERPLADDLARTRRVLDDATTWGELRAGLTADRYLECVDRADTRDGHEPDDNDAFEAHELAGFADGDWPEWPATEHLHWMPDEAKLLGKREPTVLNDDILEFDPANDSAVVAALERAGYVVTEDNDAVAAALGMAGA</sequence>
<dbReference type="EMBL" id="CP114014">
    <property type="protein sequence ID" value="XAY07838.1"/>
    <property type="molecule type" value="Genomic_DNA"/>
</dbReference>
<reference evidence="1" key="1">
    <citation type="submission" date="2022-12" db="EMBL/GenBank/DDBJ databases">
        <title>Paraconexibacter alkalitolerans sp. nov. and Baekduia alba sp. nov., isolated from soil and emended description of the genera Paraconexibacter (Chun et al., 2020) and Baekduia (An et al., 2020).</title>
        <authorList>
            <person name="Vieira S."/>
            <person name="Huber K.J."/>
            <person name="Geppert A."/>
            <person name="Wolf J."/>
            <person name="Neumann-Schaal M."/>
            <person name="Muesken M."/>
            <person name="Overmann J."/>
        </authorList>
    </citation>
    <scope>NUCLEOTIDE SEQUENCE</scope>
    <source>
        <strain evidence="1">AEG42_29</strain>
    </source>
</reference>
<name>A0AAU7B1K6_9ACTN</name>
<gene>
    <name evidence="1" type="ORF">DSM112329_04729</name>
</gene>
<evidence type="ECO:0000313" key="1">
    <source>
        <dbReference type="EMBL" id="XAY07838.1"/>
    </source>
</evidence>
<dbReference type="AlphaFoldDB" id="A0AAU7B1K6"/>
<dbReference type="KEGG" id="parq:DSM112329_04729"/>
<proteinExistence type="predicted"/>
<accession>A0AAU7B1K6</accession>
<protein>
    <submittedName>
        <fullName evidence="1">Uncharacterized protein</fullName>
    </submittedName>
</protein>